<comment type="similarity">
    <text evidence="1 3">Belongs to the type-B carboxylesterase/lipase family.</text>
</comment>
<dbReference type="Pfam" id="PF00135">
    <property type="entry name" value="COesterase"/>
    <property type="match status" value="1"/>
</dbReference>
<evidence type="ECO:0000259" key="4">
    <source>
        <dbReference type="Pfam" id="PF00135"/>
    </source>
</evidence>
<gene>
    <name evidence="5" type="ORF">BTIS_1793</name>
</gene>
<dbReference type="EMBL" id="MWWV01000014">
    <property type="protein sequence ID" value="OZG56689.1"/>
    <property type="molecule type" value="Genomic_DNA"/>
</dbReference>
<sequence>MTSASMIASATLTATTALPYHMAPVIATTGGKVQGYWQTGSSAAYLGIPFAAAPVGPRRFAAPTAPEPWDGVRPAMAYGPTPQRRPFGSPIVTIPEPSIPGESTLNVNVFTPAPNDRDAHLPVYVWIHGGGYFAGSPASPWYNGRAFNASGVVTVTISYRLGFDGFGWMDGAPLNRGLLDQIAALEWVQDNIVAFGGDPDRVTIGGQSAGGGSVLALLASPRAHGLFRGAISESGAFGTPTAEQAVAGGRALAERIGVEPTREAWLTVGAETILDNEREVNHAEGVPGNVVDADSLIDALRGGSICDNGMIFVPVADGDVLPETQWDAFRHGAGSDVALFMGSNRNEFSFPMPGGPSLDDACASLAKDGISEESVRRFTNGVLRIGEDRVAGQFVTAWTFRVGLAYLAALRARSGAGSRTWAYDFAQMSSVSNVSAHCEEIPYAFNLLDAENVTNVLGAGASQSLADAMHDTWVRFITDGSLTSPSADDNDAYGALRFQGGGASYDADAYRFEHEMLSVAGVL</sequence>
<feature type="domain" description="Carboxylesterase type B" evidence="4">
    <location>
        <begin position="24"/>
        <end position="481"/>
    </location>
</feature>
<dbReference type="GO" id="GO:0016787">
    <property type="term" value="F:hydrolase activity"/>
    <property type="evidence" value="ECO:0007669"/>
    <property type="project" value="UniProtKB-KW"/>
</dbReference>
<name>A0A261FC15_9BIFI</name>
<reference evidence="5 6" key="1">
    <citation type="journal article" date="2017" name="BMC Genomics">
        <title>Comparative genomic and phylogenomic analyses of the Bifidobacteriaceae family.</title>
        <authorList>
            <person name="Lugli G.A."/>
            <person name="Milani C."/>
            <person name="Turroni F."/>
            <person name="Duranti S."/>
            <person name="Mancabelli L."/>
            <person name="Mangifesta M."/>
            <person name="Ferrario C."/>
            <person name="Modesto M."/>
            <person name="Mattarelli P."/>
            <person name="Jiri K."/>
            <person name="van Sinderen D."/>
            <person name="Ventura M."/>
        </authorList>
    </citation>
    <scope>NUCLEOTIDE SEQUENCE [LARGE SCALE GENOMIC DNA]</scope>
    <source>
        <strain evidence="5 6">DSM 100201</strain>
    </source>
</reference>
<dbReference type="EC" id="3.1.1.-" evidence="3"/>
<accession>A0A261FC15</accession>
<keyword evidence="6" id="KW-1185">Reference proteome</keyword>
<evidence type="ECO:0000313" key="6">
    <source>
        <dbReference type="Proteomes" id="UP000216444"/>
    </source>
</evidence>
<evidence type="ECO:0000256" key="3">
    <source>
        <dbReference type="RuleBase" id="RU361235"/>
    </source>
</evidence>
<dbReference type="InterPro" id="IPR002018">
    <property type="entry name" value="CarbesteraseB"/>
</dbReference>
<evidence type="ECO:0000256" key="2">
    <source>
        <dbReference type="ARBA" id="ARBA00022801"/>
    </source>
</evidence>
<protein>
    <recommendedName>
        <fullName evidence="3">Carboxylic ester hydrolase</fullName>
        <ecNumber evidence="3">3.1.1.-</ecNumber>
    </recommendedName>
</protein>
<dbReference type="SUPFAM" id="SSF53474">
    <property type="entry name" value="alpha/beta-Hydrolases"/>
    <property type="match status" value="1"/>
</dbReference>
<dbReference type="InterPro" id="IPR019826">
    <property type="entry name" value="Carboxylesterase_B_AS"/>
</dbReference>
<dbReference type="PANTHER" id="PTHR11559">
    <property type="entry name" value="CARBOXYLESTERASE"/>
    <property type="match status" value="1"/>
</dbReference>
<organism evidence="5 6">
    <name type="scientific">Bifidobacterium tissieri</name>
    <dbReference type="NCBI Taxonomy" id="1630162"/>
    <lineage>
        <taxon>Bacteria</taxon>
        <taxon>Bacillati</taxon>
        <taxon>Actinomycetota</taxon>
        <taxon>Actinomycetes</taxon>
        <taxon>Bifidobacteriales</taxon>
        <taxon>Bifidobacteriaceae</taxon>
        <taxon>Bifidobacterium</taxon>
    </lineage>
</organism>
<dbReference type="Gene3D" id="3.40.50.1820">
    <property type="entry name" value="alpha/beta hydrolase"/>
    <property type="match status" value="1"/>
</dbReference>
<dbReference type="Proteomes" id="UP000216444">
    <property type="component" value="Unassembled WGS sequence"/>
</dbReference>
<dbReference type="InterPro" id="IPR050309">
    <property type="entry name" value="Type-B_Carboxylest/Lipase"/>
</dbReference>
<proteinExistence type="inferred from homology"/>
<keyword evidence="2 3" id="KW-0378">Hydrolase</keyword>
<comment type="caution">
    <text evidence="5">The sequence shown here is derived from an EMBL/GenBank/DDBJ whole genome shotgun (WGS) entry which is preliminary data.</text>
</comment>
<dbReference type="AlphaFoldDB" id="A0A261FC15"/>
<dbReference type="InterPro" id="IPR029058">
    <property type="entry name" value="AB_hydrolase_fold"/>
</dbReference>
<evidence type="ECO:0000313" key="5">
    <source>
        <dbReference type="EMBL" id="OZG56689.1"/>
    </source>
</evidence>
<evidence type="ECO:0000256" key="1">
    <source>
        <dbReference type="ARBA" id="ARBA00005964"/>
    </source>
</evidence>
<dbReference type="PROSITE" id="PS00122">
    <property type="entry name" value="CARBOXYLESTERASE_B_1"/>
    <property type="match status" value="1"/>
</dbReference>